<feature type="compositionally biased region" description="Polar residues" evidence="9">
    <location>
        <begin position="797"/>
        <end position="808"/>
    </location>
</feature>
<dbReference type="InterPro" id="IPR032394">
    <property type="entry name" value="Anoct_dimer"/>
</dbReference>
<dbReference type="GO" id="GO:0005229">
    <property type="term" value="F:intracellularly calcium-gated chloride channel activity"/>
    <property type="evidence" value="ECO:0007669"/>
    <property type="project" value="TreeGrafter"/>
</dbReference>
<proteinExistence type="inferred from homology"/>
<feature type="domain" description="Anoctamin dimerisation" evidence="11">
    <location>
        <begin position="3"/>
        <end position="118"/>
    </location>
</feature>
<evidence type="ECO:0000313" key="13">
    <source>
        <dbReference type="WBParaSite" id="nRc.2.0.1.t45442-RA"/>
    </source>
</evidence>
<organism evidence="12 13">
    <name type="scientific">Romanomermis culicivorax</name>
    <name type="common">Nematode worm</name>
    <dbReference type="NCBI Taxonomy" id="13658"/>
    <lineage>
        <taxon>Eukaryota</taxon>
        <taxon>Metazoa</taxon>
        <taxon>Ecdysozoa</taxon>
        <taxon>Nematoda</taxon>
        <taxon>Enoplea</taxon>
        <taxon>Dorylaimia</taxon>
        <taxon>Mermithida</taxon>
        <taxon>Mermithoidea</taxon>
        <taxon>Mermithidae</taxon>
        <taxon>Romanomermis</taxon>
    </lineage>
</organism>
<evidence type="ECO:0000313" key="12">
    <source>
        <dbReference type="Proteomes" id="UP000887565"/>
    </source>
</evidence>
<dbReference type="AlphaFoldDB" id="A0A915L4L4"/>
<feature type="domain" description="Anoctamin transmembrane" evidence="10">
    <location>
        <begin position="220"/>
        <end position="533"/>
    </location>
</feature>
<dbReference type="GO" id="GO:0046983">
    <property type="term" value="F:protein dimerization activity"/>
    <property type="evidence" value="ECO:0007669"/>
    <property type="project" value="InterPro"/>
</dbReference>
<dbReference type="WBParaSite" id="nRc.2.0.1.t45442-RA">
    <property type="protein sequence ID" value="nRc.2.0.1.t45442-RA"/>
    <property type="gene ID" value="nRc.2.0.1.g45442"/>
</dbReference>
<evidence type="ECO:0000256" key="3">
    <source>
        <dbReference type="ARBA" id="ARBA00022475"/>
    </source>
</evidence>
<evidence type="ECO:0000259" key="11">
    <source>
        <dbReference type="Pfam" id="PF16178"/>
    </source>
</evidence>
<evidence type="ECO:0000256" key="5">
    <source>
        <dbReference type="ARBA" id="ARBA00022989"/>
    </source>
</evidence>
<dbReference type="Pfam" id="PF16178">
    <property type="entry name" value="Anoct_dimer"/>
    <property type="match status" value="1"/>
</dbReference>
<evidence type="ECO:0000256" key="9">
    <source>
        <dbReference type="SAM" id="MobiDB-lite"/>
    </source>
</evidence>
<feature type="transmembrane region" description="Helical" evidence="8">
    <location>
        <begin position="722"/>
        <end position="740"/>
    </location>
</feature>
<feature type="transmembrane region" description="Helical" evidence="8">
    <location>
        <begin position="621"/>
        <end position="646"/>
    </location>
</feature>
<accession>A0A915L4L4</accession>
<reference evidence="13" key="1">
    <citation type="submission" date="2022-11" db="UniProtKB">
        <authorList>
            <consortium name="WormBaseParasite"/>
        </authorList>
    </citation>
    <scope>IDENTIFICATION</scope>
</reference>
<dbReference type="PANTHER" id="PTHR12308">
    <property type="entry name" value="ANOCTAMIN"/>
    <property type="match status" value="1"/>
</dbReference>
<keyword evidence="12" id="KW-1185">Reference proteome</keyword>
<feature type="transmembrane region" description="Helical" evidence="8">
    <location>
        <begin position="241"/>
        <end position="259"/>
    </location>
</feature>
<evidence type="ECO:0000256" key="7">
    <source>
        <dbReference type="ARBA" id="ARBA00023180"/>
    </source>
</evidence>
<evidence type="ECO:0000259" key="10">
    <source>
        <dbReference type="Pfam" id="PF04547"/>
    </source>
</evidence>
<dbReference type="Proteomes" id="UP000887565">
    <property type="component" value="Unplaced"/>
</dbReference>
<evidence type="ECO:0000256" key="4">
    <source>
        <dbReference type="ARBA" id="ARBA00022692"/>
    </source>
</evidence>
<feature type="compositionally biased region" description="Polar residues" evidence="9">
    <location>
        <begin position="851"/>
        <end position="864"/>
    </location>
</feature>
<keyword evidence="5 8" id="KW-1133">Transmembrane helix</keyword>
<dbReference type="Pfam" id="PF04547">
    <property type="entry name" value="Anoctamin"/>
    <property type="match status" value="2"/>
</dbReference>
<dbReference type="InterPro" id="IPR049452">
    <property type="entry name" value="Anoctamin_TM"/>
</dbReference>
<feature type="transmembrane region" description="Helical" evidence="8">
    <location>
        <begin position="440"/>
        <end position="460"/>
    </location>
</feature>
<keyword evidence="4 8" id="KW-0812">Transmembrane</keyword>
<dbReference type="PANTHER" id="PTHR12308:SF73">
    <property type="entry name" value="ANOCTAMIN"/>
    <property type="match status" value="1"/>
</dbReference>
<feature type="region of interest" description="Disordered" evidence="9">
    <location>
        <begin position="851"/>
        <end position="871"/>
    </location>
</feature>
<feature type="transmembrane region" description="Helical" evidence="8">
    <location>
        <begin position="387"/>
        <end position="420"/>
    </location>
</feature>
<protein>
    <recommendedName>
        <fullName evidence="8">Anoctamin</fullName>
    </recommendedName>
</protein>
<sequence length="883" mass="102253">MKVESNAYRIHAPFTLEDQQKFDISDRDAFFEDRHRIEIVWEILQKVPCDPNDVRKRGIEFLLAQKIYDAAYPLHDGDAPFVRRKGDEADAAGDHLTRRQFLKDKWADWKAFCRDQPLNQVWIIFDCDLACRQQISWSRSGSKINNIWDKDFIHTVDLEDSQSKGNKNVHLTDRILDEKFSIKVGHIFYAKMTSETHKASKRLMKYLRKTDEPGLFFVKIRDYFGEKVAFYFLFMDFYTKMLAWPAIFGLLTFFYGLIYTDYYSEDMRHVCDANSTPGKYLMCPICQPPDCDPWSMAEDGCLKYKWEYRIDNFGSFMHTCLTTLWSIIFFKTWKRRESRVSVLWDTYDAEEHDHSIRPAYEQRAVYERQNPITGETEKYIPSHYKTFWMTFSVMVTLAMLVIDSVSLMVLVMSRIALYGLLKRSSFHSHIATYNVEYARWIVHGLILIMILIFERVFSFVAHILTDYECPKTQKRYTTSLLWKLFIFELLNDFIPLGYAAWMKQTWVRTPRDLNFLSELCDGGCLSEVAELITLNIVLKPRGSIEEMSTTLDGVYGEYMEMMVQFSFVVMFVPASPVAALVCFLNNIVEIRIDSMKLLVTKRRPVPIRVPGVQIWNRFMDILVKVGIVCNAALLAFTSEIVPRFYYDYLYPMRNNFTGYTHFSLSEISTEGWLNLSASVSSEFEAKGYNGSECYYQDNRHREPPYSLRTEFWEISTARVSMFAIYSCLFFILMWLVNLLVDDVPADVKDRIKRNKYLMATGSRSLAPNLHKNYQDLMRKVPNIINDLNNDDYAVAGGNSSPDDNTSAGLANGAAVDDEPPAGDVDFGATAPTMTAAPFPTITVENLRRATAKQQENGSALTNGSYKRRNHLLPPIESTITTPV</sequence>
<evidence type="ECO:0000256" key="6">
    <source>
        <dbReference type="ARBA" id="ARBA00023136"/>
    </source>
</evidence>
<dbReference type="GO" id="GO:0005886">
    <property type="term" value="C:plasma membrane"/>
    <property type="evidence" value="ECO:0007669"/>
    <property type="project" value="UniProtKB-SubCell"/>
</dbReference>
<feature type="transmembrane region" description="Helical" evidence="8">
    <location>
        <begin position="480"/>
        <end position="501"/>
    </location>
</feature>
<feature type="region of interest" description="Disordered" evidence="9">
    <location>
        <begin position="796"/>
        <end position="820"/>
    </location>
</feature>
<feature type="domain" description="Anoctamin transmembrane" evidence="10">
    <location>
        <begin position="549"/>
        <end position="753"/>
    </location>
</feature>
<evidence type="ECO:0000256" key="8">
    <source>
        <dbReference type="RuleBase" id="RU280814"/>
    </source>
</evidence>
<comment type="similarity">
    <text evidence="2 8">Belongs to the anoctamin family.</text>
</comment>
<keyword evidence="3" id="KW-1003">Cell membrane</keyword>
<keyword evidence="7" id="KW-0325">Glycoprotein</keyword>
<keyword evidence="6 8" id="KW-0472">Membrane</keyword>
<dbReference type="OMA" id="AYRIHAP"/>
<name>A0A915L4L4_ROMCU</name>
<evidence type="ECO:0000256" key="1">
    <source>
        <dbReference type="ARBA" id="ARBA00004651"/>
    </source>
</evidence>
<comment type="subcellular location">
    <subcellularLocation>
        <location evidence="1">Cell membrane</location>
        <topology evidence="1">Multi-pass membrane protein</topology>
    </subcellularLocation>
    <subcellularLocation>
        <location evidence="8">Membrane</location>
        <topology evidence="8">Multi-pass membrane protein</topology>
    </subcellularLocation>
</comment>
<feature type="transmembrane region" description="Helical" evidence="8">
    <location>
        <begin position="313"/>
        <end position="330"/>
    </location>
</feature>
<feature type="transmembrane region" description="Helical" evidence="8">
    <location>
        <begin position="565"/>
        <end position="588"/>
    </location>
</feature>
<evidence type="ECO:0000256" key="2">
    <source>
        <dbReference type="ARBA" id="ARBA00009671"/>
    </source>
</evidence>
<dbReference type="InterPro" id="IPR007632">
    <property type="entry name" value="Anoctamin"/>
</dbReference>